<dbReference type="InterPro" id="IPR017978">
    <property type="entry name" value="GPCR_3_C"/>
</dbReference>
<evidence type="ECO:0000256" key="1">
    <source>
        <dbReference type="ARBA" id="ARBA00004141"/>
    </source>
</evidence>
<dbReference type="GO" id="GO:0005886">
    <property type="term" value="C:plasma membrane"/>
    <property type="evidence" value="ECO:0000318"/>
    <property type="project" value="GO_Central"/>
</dbReference>
<comment type="subcellular location">
    <subcellularLocation>
        <location evidence="1">Membrane</location>
        <topology evidence="1">Multi-pass membrane protein</topology>
    </subcellularLocation>
</comment>
<evidence type="ECO:0000256" key="9">
    <source>
        <dbReference type="ARBA" id="ARBA00023170"/>
    </source>
</evidence>
<feature type="transmembrane region" description="Helical" evidence="13">
    <location>
        <begin position="488"/>
        <end position="509"/>
    </location>
</feature>
<dbReference type="Proteomes" id="UP000001064">
    <property type="component" value="Unassembled WGS sequence"/>
</dbReference>
<evidence type="ECO:0000256" key="10">
    <source>
        <dbReference type="ARBA" id="ARBA00023180"/>
    </source>
</evidence>
<dbReference type="GeneID" id="10501394"/>
<feature type="transmembrane region" description="Helical" evidence="13">
    <location>
        <begin position="381"/>
        <end position="404"/>
    </location>
</feature>
<dbReference type="Gene3D" id="3.40.50.2300">
    <property type="match status" value="2"/>
</dbReference>
<reference evidence="17" key="1">
    <citation type="journal article" date="2011" name="Genome Biol.">
        <title>Comparative genomics of the social amoebae Dictyostelium discoideum and Dictyostelium purpureum.</title>
        <authorList>
            <consortium name="US DOE Joint Genome Institute (JGI-PGF)"/>
            <person name="Sucgang R."/>
            <person name="Kuo A."/>
            <person name="Tian X."/>
            <person name="Salerno W."/>
            <person name="Parikh A."/>
            <person name="Feasley C.L."/>
            <person name="Dalin E."/>
            <person name="Tu H."/>
            <person name="Huang E."/>
            <person name="Barry K."/>
            <person name="Lindquist E."/>
            <person name="Shapiro H."/>
            <person name="Bruce D."/>
            <person name="Schmutz J."/>
            <person name="Salamov A."/>
            <person name="Fey P."/>
            <person name="Gaudet P."/>
            <person name="Anjard C."/>
            <person name="Babu M.M."/>
            <person name="Basu S."/>
            <person name="Bushmanova Y."/>
            <person name="van der Wel H."/>
            <person name="Katoh-Kurasawa M."/>
            <person name="Dinh C."/>
            <person name="Coutinho P.M."/>
            <person name="Saito T."/>
            <person name="Elias M."/>
            <person name="Schaap P."/>
            <person name="Kay R.R."/>
            <person name="Henrissat B."/>
            <person name="Eichinger L."/>
            <person name="Rivero F."/>
            <person name="Putnam N.H."/>
            <person name="West C.M."/>
            <person name="Loomis W.F."/>
            <person name="Chisholm R.L."/>
            <person name="Shaulsky G."/>
            <person name="Strassmann J.E."/>
            <person name="Queller D.C."/>
            <person name="Kuspa A."/>
            <person name="Grigoriev I.V."/>
        </authorList>
    </citation>
    <scope>NUCLEOTIDE SEQUENCE [LARGE SCALE GENOMIC DNA]</scope>
    <source>
        <strain evidence="17">QSDP1</strain>
    </source>
</reference>
<feature type="transmembrane region" description="Helical" evidence="13">
    <location>
        <begin position="416"/>
        <end position="436"/>
    </location>
</feature>
<evidence type="ECO:0000256" key="3">
    <source>
        <dbReference type="ARBA" id="ARBA00010620"/>
    </source>
</evidence>
<keyword evidence="8 13" id="KW-0472">Membrane</keyword>
<gene>
    <name evidence="16" type="ORF">DICPUDRAFT_33314</name>
</gene>
<dbReference type="GO" id="GO:0004930">
    <property type="term" value="F:G protein-coupled receptor activity"/>
    <property type="evidence" value="ECO:0000318"/>
    <property type="project" value="GO_Central"/>
</dbReference>
<dbReference type="FunCoup" id="F0ZKP3">
    <property type="interactions" value="3"/>
</dbReference>
<evidence type="ECO:0000256" key="13">
    <source>
        <dbReference type="SAM" id="Phobius"/>
    </source>
</evidence>
<dbReference type="eggNOG" id="KOG1055">
    <property type="taxonomic scope" value="Eukaryota"/>
</dbReference>
<dbReference type="OrthoDB" id="18051at2759"/>
<keyword evidence="10" id="KW-0325">Glycoprotein</keyword>
<evidence type="ECO:0000256" key="7">
    <source>
        <dbReference type="ARBA" id="ARBA00023040"/>
    </source>
</evidence>
<keyword evidence="5 14" id="KW-0732">Signal</keyword>
<organism evidence="16 17">
    <name type="scientific">Dictyostelium purpureum</name>
    <name type="common">Slime mold</name>
    <dbReference type="NCBI Taxonomy" id="5786"/>
    <lineage>
        <taxon>Eukaryota</taxon>
        <taxon>Amoebozoa</taxon>
        <taxon>Evosea</taxon>
        <taxon>Eumycetozoa</taxon>
        <taxon>Dictyostelia</taxon>
        <taxon>Dictyosteliales</taxon>
        <taxon>Dictyosteliaceae</taxon>
        <taxon>Dictyostelium</taxon>
    </lineage>
</organism>
<dbReference type="Pfam" id="PF02608">
    <property type="entry name" value="Bmp"/>
    <property type="match status" value="1"/>
</dbReference>
<dbReference type="CDD" id="cd15047">
    <property type="entry name" value="7tmC_GABA-B-like"/>
    <property type="match status" value="1"/>
</dbReference>
<feature type="transmembrane region" description="Helical" evidence="13">
    <location>
        <begin position="581"/>
        <end position="599"/>
    </location>
</feature>
<dbReference type="Pfam" id="PF00003">
    <property type="entry name" value="7tm_3"/>
    <property type="match status" value="1"/>
</dbReference>
<evidence type="ECO:0000313" key="16">
    <source>
        <dbReference type="EMBL" id="EGC35498.1"/>
    </source>
</evidence>
<evidence type="ECO:0000259" key="15">
    <source>
        <dbReference type="PROSITE" id="PS50259"/>
    </source>
</evidence>
<evidence type="ECO:0000256" key="8">
    <source>
        <dbReference type="ARBA" id="ARBA00023136"/>
    </source>
</evidence>
<feature type="signal peptide" evidence="14">
    <location>
        <begin position="1"/>
        <end position="23"/>
    </location>
</feature>
<dbReference type="KEGG" id="dpp:DICPUDRAFT_33314"/>
<dbReference type="PANTHER" id="PTHR46924:SF2">
    <property type="entry name" value="METABOTROPIC GLUTAMATE RECEPTOR-LIKE PROTEIN A-RELATED"/>
    <property type="match status" value="1"/>
</dbReference>
<keyword evidence="9" id="KW-0675">Receptor</keyword>
<feature type="region of interest" description="Disordered" evidence="12">
    <location>
        <begin position="679"/>
        <end position="743"/>
    </location>
</feature>
<proteinExistence type="inferred from homology"/>
<dbReference type="EMBL" id="GL871058">
    <property type="protein sequence ID" value="EGC35498.1"/>
    <property type="molecule type" value="Genomic_DNA"/>
</dbReference>
<keyword evidence="6 13" id="KW-1133">Transmembrane helix</keyword>
<evidence type="ECO:0000256" key="5">
    <source>
        <dbReference type="ARBA" id="ARBA00022729"/>
    </source>
</evidence>
<accession>F0ZKP3</accession>
<comment type="similarity">
    <text evidence="3">In the N-terminal section; belongs to the BMP lipoprotein family.</text>
</comment>
<dbReference type="PANTHER" id="PTHR46924">
    <property type="entry name" value="METABOTROPIC GLUTAMATE RECEPTOR-LIKE PROTEIN C-RELATED-RELATED"/>
    <property type="match status" value="1"/>
</dbReference>
<sequence length="743" mass="83514">MDIKKLILFIFLIIGLKCSVVQSERKCKISLLLSGDFNDMGYNFMMNDARIRTERILGIESIYYKNLEQSIGLAQWAIEDSIRQNANLIIISSAIHTSLGFEYASKYKDSDIYWFIRGRARPTEYLEKVTVFNFNAYVLHYAMGYFSGLMSKTGVVGFVAPGPNILSVSNDNSYYLGARAANSSIKFVNIYTGSWLNPEVAYKASEFLISNGADYIGMSQDDMSVQQALIDHGSMGLGETGFPNSLIFGADVGVSYITNWTDVFVKYANQVNNDSWTPADSYFTSFADGGSLFMDKYSYKVEDSIQLKVSEMIEKLKNDSFQPFRCDPLYLNLEVPIENGNCVDDTYFKTSKELIKNGNVQDYGVYTIPIKFVDYPSSLKLGVTIVSAISIVFCIVAMGLVMLFRHAKIIRSASPAFCLLILLGCIVIFCACIIFSQTPTKETCRTRVWLLSVGFTIFLGNLLVKNWRIWLLFDNPKLKKRTITNWKLYPWVAGILAVDILILGLWTGLGNIRSEPRAGIDGLSKYEYSDVCTNDKGGDTMLYILLVFHGIKLLLACFISFKIKAVDIEEFNESKPISTSVYLITFCLFIVIPLMISPQSISSQVATICICSIFATLLSIAILFGSKFYKMATKGLALNETFATSTKSSSFSLSLEKEEKDEHVKEEIKKSQASSNINYNSRLAHFTSDESDMDEKSKQEEQSSQQQNDPNNEDSTQQQEQPQNNNDEENNNNNNNIESEKDV</sequence>
<evidence type="ECO:0000256" key="14">
    <source>
        <dbReference type="SAM" id="SignalP"/>
    </source>
</evidence>
<keyword evidence="7" id="KW-0297">G-protein coupled receptor</keyword>
<keyword evidence="4 13" id="KW-0812">Transmembrane</keyword>
<protein>
    <recommendedName>
        <fullName evidence="15">G-protein coupled receptors family 3 profile domain-containing protein</fullName>
    </recommendedName>
</protein>
<evidence type="ECO:0000313" key="17">
    <source>
        <dbReference type="Proteomes" id="UP000001064"/>
    </source>
</evidence>
<dbReference type="AlphaFoldDB" id="F0ZKP3"/>
<dbReference type="OMA" id="CRSRIWL"/>
<keyword evidence="11" id="KW-0807">Transducer</keyword>
<evidence type="ECO:0000256" key="12">
    <source>
        <dbReference type="SAM" id="MobiDB-lite"/>
    </source>
</evidence>
<comment type="similarity">
    <text evidence="2">In the C-terminal section; belongs to the G-protein coupled receptor 3 family. GABA-B receptor subfamily.</text>
</comment>
<feature type="chain" id="PRO_5003262547" description="G-protein coupled receptors family 3 profile domain-containing protein" evidence="14">
    <location>
        <begin position="24"/>
        <end position="743"/>
    </location>
</feature>
<feature type="transmembrane region" description="Helical" evidence="13">
    <location>
        <begin position="448"/>
        <end position="467"/>
    </location>
</feature>
<feature type="transmembrane region" description="Helical" evidence="13">
    <location>
        <begin position="605"/>
        <end position="624"/>
    </location>
</feature>
<dbReference type="GO" id="GO:0007186">
    <property type="term" value="P:G protein-coupled receptor signaling pathway"/>
    <property type="evidence" value="ECO:0000318"/>
    <property type="project" value="GO_Central"/>
</dbReference>
<keyword evidence="17" id="KW-1185">Reference proteome</keyword>
<dbReference type="InParanoid" id="F0ZKP3"/>
<feature type="transmembrane region" description="Helical" evidence="13">
    <location>
        <begin position="541"/>
        <end position="561"/>
    </location>
</feature>
<dbReference type="VEuPathDB" id="AmoebaDB:DICPUDRAFT_33314"/>
<dbReference type="PROSITE" id="PS50259">
    <property type="entry name" value="G_PROTEIN_RECEP_F3_4"/>
    <property type="match status" value="1"/>
</dbReference>
<dbReference type="InterPro" id="IPR003760">
    <property type="entry name" value="PnrA-like"/>
</dbReference>
<dbReference type="RefSeq" id="XP_003287977.1">
    <property type="nucleotide sequence ID" value="XM_003287929.1"/>
</dbReference>
<name>F0ZKP3_DICPU</name>
<dbReference type="InterPro" id="IPR051530">
    <property type="entry name" value="mGluR/GABA-B-like"/>
</dbReference>
<evidence type="ECO:0000256" key="2">
    <source>
        <dbReference type="ARBA" id="ARBA00005414"/>
    </source>
</evidence>
<evidence type="ECO:0000256" key="6">
    <source>
        <dbReference type="ARBA" id="ARBA00022989"/>
    </source>
</evidence>
<feature type="compositionally biased region" description="Low complexity" evidence="12">
    <location>
        <begin position="702"/>
        <end position="737"/>
    </location>
</feature>
<evidence type="ECO:0000256" key="4">
    <source>
        <dbReference type="ARBA" id="ARBA00022692"/>
    </source>
</evidence>
<feature type="domain" description="G-protein coupled receptors family 3 profile" evidence="15">
    <location>
        <begin position="379"/>
        <end position="634"/>
    </location>
</feature>
<dbReference type="PRINTS" id="PR01176">
    <property type="entry name" value="GABABRECEPTR"/>
</dbReference>
<evidence type="ECO:0000256" key="11">
    <source>
        <dbReference type="ARBA" id="ARBA00023224"/>
    </source>
</evidence>